<sequence>MMASPFRLFRTLGLSRPKVSDALRWQVSWLAGRRRRPAFPAAIPVAVEVFR</sequence>
<accession>A0A381YWD0</accession>
<evidence type="ECO:0000313" key="1">
    <source>
        <dbReference type="EMBL" id="SVA81259.1"/>
    </source>
</evidence>
<dbReference type="AlphaFoldDB" id="A0A381YWD0"/>
<reference evidence="1" key="1">
    <citation type="submission" date="2018-05" db="EMBL/GenBank/DDBJ databases">
        <authorList>
            <person name="Lanie J.A."/>
            <person name="Ng W.-L."/>
            <person name="Kazmierczak K.M."/>
            <person name="Andrzejewski T.M."/>
            <person name="Davidsen T.M."/>
            <person name="Wayne K.J."/>
            <person name="Tettelin H."/>
            <person name="Glass J.I."/>
            <person name="Rusch D."/>
            <person name="Podicherti R."/>
            <person name="Tsui H.-C.T."/>
            <person name="Winkler M.E."/>
        </authorList>
    </citation>
    <scope>NUCLEOTIDE SEQUENCE</scope>
</reference>
<dbReference type="EMBL" id="UINC01019216">
    <property type="protein sequence ID" value="SVA81259.1"/>
    <property type="molecule type" value="Genomic_DNA"/>
</dbReference>
<protein>
    <submittedName>
        <fullName evidence="1">Uncharacterized protein</fullName>
    </submittedName>
</protein>
<organism evidence="1">
    <name type="scientific">marine metagenome</name>
    <dbReference type="NCBI Taxonomy" id="408172"/>
    <lineage>
        <taxon>unclassified sequences</taxon>
        <taxon>metagenomes</taxon>
        <taxon>ecological metagenomes</taxon>
    </lineage>
</organism>
<proteinExistence type="predicted"/>
<name>A0A381YWD0_9ZZZZ</name>
<gene>
    <name evidence="1" type="ORF">METZ01_LOCUS134113</name>
</gene>